<protein>
    <submittedName>
        <fullName evidence="1">Potassium voltage-gated channel protein Shaw</fullName>
    </submittedName>
</protein>
<comment type="caution">
    <text evidence="1">The sequence shown here is derived from an EMBL/GenBank/DDBJ whole genome shotgun (WGS) entry which is preliminary data.</text>
</comment>
<proteinExistence type="predicted"/>
<keyword evidence="2" id="KW-1185">Reference proteome</keyword>
<sequence>MINNDSGHREAELERRRYLKNTLAILDKLDIDSEKPSEEEIARLFGYEEAYLAGELGVWQRLKPKIWALFDEPSSSPAAKKRRIIKLLVSQKGRAGHVCNDRDRTRPNAKVLHFRSILKVQFARSSRRVIDYDRFWLQENNNNQLGLGVD</sequence>
<organism evidence="1 2">
    <name type="scientific">Eumeta variegata</name>
    <name type="common">Bagworm moth</name>
    <name type="synonym">Eumeta japonica</name>
    <dbReference type="NCBI Taxonomy" id="151549"/>
    <lineage>
        <taxon>Eukaryota</taxon>
        <taxon>Metazoa</taxon>
        <taxon>Ecdysozoa</taxon>
        <taxon>Arthropoda</taxon>
        <taxon>Hexapoda</taxon>
        <taxon>Insecta</taxon>
        <taxon>Pterygota</taxon>
        <taxon>Neoptera</taxon>
        <taxon>Endopterygota</taxon>
        <taxon>Lepidoptera</taxon>
        <taxon>Glossata</taxon>
        <taxon>Ditrysia</taxon>
        <taxon>Tineoidea</taxon>
        <taxon>Psychidae</taxon>
        <taxon>Oiketicinae</taxon>
        <taxon>Eumeta</taxon>
    </lineage>
</organism>
<name>A0A4C1WZ59_EUMVA</name>
<dbReference type="STRING" id="151549.A0A4C1WZ59"/>
<dbReference type="Proteomes" id="UP000299102">
    <property type="component" value="Unassembled WGS sequence"/>
</dbReference>
<dbReference type="AlphaFoldDB" id="A0A4C1WZ59"/>
<dbReference type="EMBL" id="BGZK01000685">
    <property type="protein sequence ID" value="GBP56130.1"/>
    <property type="molecule type" value="Genomic_DNA"/>
</dbReference>
<evidence type="ECO:0000313" key="1">
    <source>
        <dbReference type="EMBL" id="GBP56130.1"/>
    </source>
</evidence>
<gene>
    <name evidence="1" type="primary">Shaw</name>
    <name evidence="1" type="ORF">EVAR_26101_1</name>
</gene>
<evidence type="ECO:0000313" key="2">
    <source>
        <dbReference type="Proteomes" id="UP000299102"/>
    </source>
</evidence>
<reference evidence="1 2" key="1">
    <citation type="journal article" date="2019" name="Commun. Biol.">
        <title>The bagworm genome reveals a unique fibroin gene that provides high tensile strength.</title>
        <authorList>
            <person name="Kono N."/>
            <person name="Nakamura H."/>
            <person name="Ohtoshi R."/>
            <person name="Tomita M."/>
            <person name="Numata K."/>
            <person name="Arakawa K."/>
        </authorList>
    </citation>
    <scope>NUCLEOTIDE SEQUENCE [LARGE SCALE GENOMIC DNA]</scope>
</reference>
<accession>A0A4C1WZ59</accession>
<dbReference type="OrthoDB" id="10025005at2759"/>